<reference evidence="2" key="1">
    <citation type="submission" date="2021-03" db="EMBL/GenBank/DDBJ databases">
        <authorList>
            <person name="Li Z."/>
            <person name="Yang C."/>
        </authorList>
    </citation>
    <scope>NUCLEOTIDE SEQUENCE</scope>
    <source>
        <strain evidence="2">Dzin_1.0</strain>
        <tissue evidence="2">Leaf</tissue>
    </source>
</reference>
<dbReference type="EMBL" id="JAGGNH010000005">
    <property type="protein sequence ID" value="KAJ0970551.1"/>
    <property type="molecule type" value="Genomic_DNA"/>
</dbReference>
<dbReference type="Proteomes" id="UP001085076">
    <property type="component" value="Miscellaneous, Linkage group lg05"/>
</dbReference>
<comment type="caution">
    <text evidence="2">The sequence shown here is derived from an EMBL/GenBank/DDBJ whole genome shotgun (WGS) entry which is preliminary data.</text>
</comment>
<accession>A0A9D5CC16</accession>
<name>A0A9D5CC16_9LILI</name>
<organism evidence="2 3">
    <name type="scientific">Dioscorea zingiberensis</name>
    <dbReference type="NCBI Taxonomy" id="325984"/>
    <lineage>
        <taxon>Eukaryota</taxon>
        <taxon>Viridiplantae</taxon>
        <taxon>Streptophyta</taxon>
        <taxon>Embryophyta</taxon>
        <taxon>Tracheophyta</taxon>
        <taxon>Spermatophyta</taxon>
        <taxon>Magnoliopsida</taxon>
        <taxon>Liliopsida</taxon>
        <taxon>Dioscoreales</taxon>
        <taxon>Dioscoreaceae</taxon>
        <taxon>Dioscorea</taxon>
    </lineage>
</organism>
<evidence type="ECO:0000259" key="1">
    <source>
        <dbReference type="Pfam" id="PF03478"/>
    </source>
</evidence>
<sequence length="379" mass="43684">MELNTEELQKDVREYIISYIKWGPICSSWSAVAKKRHSSSKRFRLPLVVFFNAYKENSTRFFSLSTQNIYRNLNFPELRGCHICGSSHGWLVTVDINLQICLFDPFSQSQIKLPSLPLSDDDRHDLSLRYVNSDLQSTETSEEELRDRLVIKAILTADPRKSSDYMVVSSYGQWEIGIWRSGDASWSPLDGRYSQAAADFILHKEKLYVLINSGHLLSFDLVGPYPKFITIYDFMDLLRYPKYLVDVKGELLIVERDVPYGDDHSQMTTSFRISKFEPETGQIRKLNSIGDNILFLGMSYSMALESDEPSGYEKDNIYFTDDNYPGLQWNGFKDMGIFNIKDGTFKPFLPNDVYNPAKSPQIWLEAHKWLPNPGDDNCS</sequence>
<dbReference type="Pfam" id="PF03478">
    <property type="entry name" value="Beta-prop_KIB1-4"/>
    <property type="match status" value="1"/>
</dbReference>
<keyword evidence="3" id="KW-1185">Reference proteome</keyword>
<evidence type="ECO:0000313" key="3">
    <source>
        <dbReference type="Proteomes" id="UP001085076"/>
    </source>
</evidence>
<gene>
    <name evidence="2" type="ORF">J5N97_018510</name>
</gene>
<proteinExistence type="predicted"/>
<dbReference type="PANTHER" id="PTHR44259">
    <property type="entry name" value="OS07G0183000 PROTEIN-RELATED"/>
    <property type="match status" value="1"/>
</dbReference>
<dbReference type="InterPro" id="IPR050942">
    <property type="entry name" value="F-box_BR-signaling"/>
</dbReference>
<dbReference type="OrthoDB" id="591189at2759"/>
<protein>
    <recommendedName>
        <fullName evidence="1">KIB1-4 beta-propeller domain-containing protein</fullName>
    </recommendedName>
</protein>
<evidence type="ECO:0000313" key="2">
    <source>
        <dbReference type="EMBL" id="KAJ0970551.1"/>
    </source>
</evidence>
<dbReference type="AlphaFoldDB" id="A0A9D5CC16"/>
<dbReference type="InterPro" id="IPR005174">
    <property type="entry name" value="KIB1-4_b-propeller"/>
</dbReference>
<reference evidence="2" key="2">
    <citation type="journal article" date="2022" name="Hortic Res">
        <title>The genome of Dioscorea zingiberensis sheds light on the biosynthesis, origin and evolution of the medicinally important diosgenin saponins.</title>
        <authorList>
            <person name="Li Y."/>
            <person name="Tan C."/>
            <person name="Li Z."/>
            <person name="Guo J."/>
            <person name="Li S."/>
            <person name="Chen X."/>
            <person name="Wang C."/>
            <person name="Dai X."/>
            <person name="Yang H."/>
            <person name="Song W."/>
            <person name="Hou L."/>
            <person name="Xu J."/>
            <person name="Tong Z."/>
            <person name="Xu A."/>
            <person name="Yuan X."/>
            <person name="Wang W."/>
            <person name="Yang Q."/>
            <person name="Chen L."/>
            <person name="Sun Z."/>
            <person name="Wang K."/>
            <person name="Pan B."/>
            <person name="Chen J."/>
            <person name="Bao Y."/>
            <person name="Liu F."/>
            <person name="Qi X."/>
            <person name="Gang D.R."/>
            <person name="Wen J."/>
            <person name="Li J."/>
        </authorList>
    </citation>
    <scope>NUCLEOTIDE SEQUENCE</scope>
    <source>
        <strain evidence="2">Dzin_1.0</strain>
    </source>
</reference>
<feature type="domain" description="KIB1-4 beta-propeller" evidence="1">
    <location>
        <begin position="61"/>
        <end position="339"/>
    </location>
</feature>